<name>A0ABR3VDE0_9PEZI</name>
<accession>A0ABR3VDE0</accession>
<sequence length="312" mass="34148">MGCSLPSPPPPPWRWGEGSGGISGGGRPVTDWMGGTGGLPGLGRTKGGHEAAARSGRSACRVAAKRKKTIETSPAAARSLAGRPDTMAQPPWVEEGGGSEGGWRMADLTTALARYWRSAFPRPPRVGTGRYGGRDDILRRDCGERDRERVLTGGVEEEDGEAWRHVQGSYRFLVEVEWSACRSWLSPVYTVLEPGQTDERWAQKTHACCLPLPISRRTPRKRRGPTPFAESEKRYRFIPWQHGHMKSKGRIPAKLIHEETVRRGRGWVALQNADQKLSALQHGRVSSGQVLAGKRYSAGYGWACLGCLGGVT</sequence>
<feature type="compositionally biased region" description="Gly residues" evidence="1">
    <location>
        <begin position="17"/>
        <end position="27"/>
    </location>
</feature>
<feature type="region of interest" description="Disordered" evidence="1">
    <location>
        <begin position="76"/>
        <end position="101"/>
    </location>
</feature>
<dbReference type="Proteomes" id="UP001586593">
    <property type="component" value="Unassembled WGS sequence"/>
</dbReference>
<reference evidence="2 3" key="1">
    <citation type="journal article" date="2024" name="Commun. Biol.">
        <title>Comparative genomic analysis of thermophilic fungi reveals convergent evolutionary adaptations and gene losses.</title>
        <authorList>
            <person name="Steindorff A.S."/>
            <person name="Aguilar-Pontes M.V."/>
            <person name="Robinson A.J."/>
            <person name="Andreopoulos B."/>
            <person name="LaButti K."/>
            <person name="Kuo A."/>
            <person name="Mondo S."/>
            <person name="Riley R."/>
            <person name="Otillar R."/>
            <person name="Haridas S."/>
            <person name="Lipzen A."/>
            <person name="Grimwood J."/>
            <person name="Schmutz J."/>
            <person name="Clum A."/>
            <person name="Reid I.D."/>
            <person name="Moisan M.C."/>
            <person name="Butler G."/>
            <person name="Nguyen T.T.M."/>
            <person name="Dewar K."/>
            <person name="Conant G."/>
            <person name="Drula E."/>
            <person name="Henrissat B."/>
            <person name="Hansel C."/>
            <person name="Singer S."/>
            <person name="Hutchinson M.I."/>
            <person name="de Vries R.P."/>
            <person name="Natvig D.O."/>
            <person name="Powell A.J."/>
            <person name="Tsang A."/>
            <person name="Grigoriev I.V."/>
        </authorList>
    </citation>
    <scope>NUCLEOTIDE SEQUENCE [LARGE SCALE GENOMIC DNA]</scope>
    <source>
        <strain evidence="2 3">ATCC 24622</strain>
    </source>
</reference>
<evidence type="ECO:0000256" key="1">
    <source>
        <dbReference type="SAM" id="MobiDB-lite"/>
    </source>
</evidence>
<evidence type="ECO:0000313" key="2">
    <source>
        <dbReference type="EMBL" id="KAL1839537.1"/>
    </source>
</evidence>
<comment type="caution">
    <text evidence="2">The sequence shown here is derived from an EMBL/GenBank/DDBJ whole genome shotgun (WGS) entry which is preliminary data.</text>
</comment>
<feature type="compositionally biased region" description="Gly residues" evidence="1">
    <location>
        <begin position="34"/>
        <end position="45"/>
    </location>
</feature>
<feature type="region of interest" description="Disordered" evidence="1">
    <location>
        <begin position="1"/>
        <end position="60"/>
    </location>
</feature>
<dbReference type="EMBL" id="JAZHXJ010002320">
    <property type="protein sequence ID" value="KAL1839537.1"/>
    <property type="molecule type" value="Genomic_DNA"/>
</dbReference>
<protein>
    <submittedName>
        <fullName evidence="2">Uncharacterized protein</fullName>
    </submittedName>
</protein>
<gene>
    <name evidence="2" type="ORF">VTK73DRAFT_4017</name>
</gene>
<keyword evidence="3" id="KW-1185">Reference proteome</keyword>
<proteinExistence type="predicted"/>
<organism evidence="2 3">
    <name type="scientific">Phialemonium thermophilum</name>
    <dbReference type="NCBI Taxonomy" id="223376"/>
    <lineage>
        <taxon>Eukaryota</taxon>
        <taxon>Fungi</taxon>
        <taxon>Dikarya</taxon>
        <taxon>Ascomycota</taxon>
        <taxon>Pezizomycotina</taxon>
        <taxon>Sordariomycetes</taxon>
        <taxon>Sordariomycetidae</taxon>
        <taxon>Cephalothecales</taxon>
        <taxon>Cephalothecaceae</taxon>
        <taxon>Phialemonium</taxon>
    </lineage>
</organism>
<feature type="compositionally biased region" description="Pro residues" evidence="1">
    <location>
        <begin position="1"/>
        <end position="13"/>
    </location>
</feature>
<evidence type="ECO:0000313" key="3">
    <source>
        <dbReference type="Proteomes" id="UP001586593"/>
    </source>
</evidence>